<evidence type="ECO:0000256" key="1">
    <source>
        <dbReference type="ARBA" id="ARBA00006515"/>
    </source>
</evidence>
<feature type="domain" description="NADP-dependent oxidoreductase" evidence="4">
    <location>
        <begin position="30"/>
        <end position="328"/>
    </location>
</feature>
<evidence type="ECO:0000256" key="2">
    <source>
        <dbReference type="ARBA" id="ARBA00022857"/>
    </source>
</evidence>
<keyword evidence="3" id="KW-0560">Oxidoreductase</keyword>
<evidence type="ECO:0000259" key="4">
    <source>
        <dbReference type="Pfam" id="PF00248"/>
    </source>
</evidence>
<evidence type="ECO:0000256" key="3">
    <source>
        <dbReference type="ARBA" id="ARBA00023002"/>
    </source>
</evidence>
<protein>
    <submittedName>
        <fullName evidence="5">Aldo/keto reductase</fullName>
    </submittedName>
</protein>
<organism evidence="5 6">
    <name type="scientific">Azospirillum thermophilum</name>
    <dbReference type="NCBI Taxonomy" id="2202148"/>
    <lineage>
        <taxon>Bacteria</taxon>
        <taxon>Pseudomonadati</taxon>
        <taxon>Pseudomonadota</taxon>
        <taxon>Alphaproteobacteria</taxon>
        <taxon>Rhodospirillales</taxon>
        <taxon>Azospirillaceae</taxon>
        <taxon>Azospirillum</taxon>
    </lineage>
</organism>
<dbReference type="PANTHER" id="PTHR43150:SF4">
    <property type="entry name" value="L-GLYCERALDEHYDE 3-PHOSPHATE REDUCTASE"/>
    <property type="match status" value="1"/>
</dbReference>
<dbReference type="InterPro" id="IPR005399">
    <property type="entry name" value="K_chnl_volt-dep_bsu_KCNAB-rel"/>
</dbReference>
<dbReference type="InterPro" id="IPR036812">
    <property type="entry name" value="NAD(P)_OxRdtase_dom_sf"/>
</dbReference>
<dbReference type="RefSeq" id="WP_109333378.1">
    <property type="nucleotide sequence ID" value="NZ_CP029357.1"/>
</dbReference>
<accession>A0A2S2CZ81</accession>
<keyword evidence="5" id="KW-0614">Plasmid</keyword>
<geneLocation type="plasmid" evidence="5 6">
    <name>unnamed2</name>
</geneLocation>
<dbReference type="GO" id="GO:0016491">
    <property type="term" value="F:oxidoreductase activity"/>
    <property type="evidence" value="ECO:0007669"/>
    <property type="project" value="UniProtKB-KW"/>
</dbReference>
<dbReference type="Gene3D" id="3.20.20.100">
    <property type="entry name" value="NADP-dependent oxidoreductase domain"/>
    <property type="match status" value="1"/>
</dbReference>
<dbReference type="PANTHER" id="PTHR43150">
    <property type="entry name" value="HYPERKINETIC, ISOFORM M"/>
    <property type="match status" value="1"/>
</dbReference>
<dbReference type="Pfam" id="PF00248">
    <property type="entry name" value="Aldo_ket_red"/>
    <property type="match status" value="1"/>
</dbReference>
<name>A0A2S2CZ81_9PROT</name>
<comment type="similarity">
    <text evidence="1">Belongs to the shaker potassium channel beta subunit family.</text>
</comment>
<dbReference type="OrthoDB" id="9773828at2"/>
<dbReference type="Proteomes" id="UP000245629">
    <property type="component" value="Plasmid unnamed2"/>
</dbReference>
<dbReference type="SUPFAM" id="SSF51430">
    <property type="entry name" value="NAD(P)-linked oxidoreductase"/>
    <property type="match status" value="1"/>
</dbReference>
<dbReference type="PRINTS" id="PR01577">
    <property type="entry name" value="KCNABCHANNEL"/>
</dbReference>
<dbReference type="GO" id="GO:0051596">
    <property type="term" value="P:methylglyoxal catabolic process"/>
    <property type="evidence" value="ECO:0007669"/>
    <property type="project" value="TreeGrafter"/>
</dbReference>
<dbReference type="InterPro" id="IPR023210">
    <property type="entry name" value="NADP_OxRdtase_dom"/>
</dbReference>
<evidence type="ECO:0000313" key="5">
    <source>
        <dbReference type="EMBL" id="AWK89758.1"/>
    </source>
</evidence>
<reference evidence="6" key="1">
    <citation type="submission" date="2018-05" db="EMBL/GenBank/DDBJ databases">
        <title>Azospirillum thermophila sp. nov., a novel isolated from hot spring.</title>
        <authorList>
            <person name="Zhao Z."/>
        </authorList>
    </citation>
    <scope>NUCLEOTIDE SEQUENCE [LARGE SCALE GENOMIC DNA]</scope>
    <source>
        <strain evidence="6">CFH 70021</strain>
        <plasmid evidence="6">unnamed2</plasmid>
    </source>
</reference>
<keyword evidence="2" id="KW-0521">NADP</keyword>
<dbReference type="KEGG" id="azz:DEW08_27695"/>
<dbReference type="AlphaFoldDB" id="A0A2S2CZ81"/>
<proteinExistence type="inferred from homology"/>
<dbReference type="NCBIfam" id="NF007388">
    <property type="entry name" value="PRK09912.1"/>
    <property type="match status" value="1"/>
</dbReference>
<keyword evidence="6" id="KW-1185">Reference proteome</keyword>
<dbReference type="EMBL" id="CP029357">
    <property type="protein sequence ID" value="AWK89758.1"/>
    <property type="molecule type" value="Genomic_DNA"/>
</dbReference>
<gene>
    <name evidence="5" type="ORF">DEW08_27695</name>
</gene>
<sequence length="346" mass="38127">MQSLYRPDAGRYDRMSYRRSGRSGLDLPAISLGLWQNFGGTDVFETGRAVLRRAFDRGVTHFDLANNYGPPPGSAEENFGRVLAADFRAHRDEMIISTKAGYDMWPGPYGSWGSRKYLTASLDQSLKRMGLEYVDIFYSHRVDPHTPLEETMGALDRAVRQGKALYVGISSYSPEMTRRAAAILKDLGTPCLIHQPSYSMLNRWIEGGLLDTLEDLGIGCIAFSPLAQGMLTSKYLGGQPTDARAAKGGTLRAHFLSPENLERVRALDAIAKRRGQTLAQMAIAWVLRDPRVTSALIGARTVEQLDNSLDALENTAFAPEELAEIDKHAVDSDINLWRNSSSAVAG</sequence>
<evidence type="ECO:0000313" key="6">
    <source>
        <dbReference type="Proteomes" id="UP000245629"/>
    </source>
</evidence>